<gene>
    <name evidence="2" type="ORF">Hfx1149_04010</name>
</gene>
<dbReference type="RefSeq" id="WP_151135683.1">
    <property type="nucleotide sequence ID" value="NZ_VZUS01000001.1"/>
</dbReference>
<accession>A0A643K196</accession>
<dbReference type="InterPro" id="IPR055768">
    <property type="entry name" value="DUF7344"/>
</dbReference>
<reference evidence="2" key="1">
    <citation type="submission" date="2019-09" db="EMBL/GenBank/DDBJ databases">
        <title>Genomic analysis of Haloferax sp. CBA1149.</title>
        <authorList>
            <person name="Roh S.W."/>
        </authorList>
    </citation>
    <scope>NUCLEOTIDE SEQUENCE</scope>
    <source>
        <strain evidence="2">CBA1149</strain>
    </source>
</reference>
<name>A0A643K196_9EURY</name>
<proteinExistence type="predicted"/>
<evidence type="ECO:0000313" key="2">
    <source>
        <dbReference type="EMBL" id="KAB1187236.1"/>
    </source>
</evidence>
<feature type="domain" description="DUF7344" evidence="1">
    <location>
        <begin position="18"/>
        <end position="90"/>
    </location>
</feature>
<comment type="caution">
    <text evidence="2">The sequence shown here is derived from an EMBL/GenBank/DDBJ whole genome shotgun (WGS) entry which is preliminary data.</text>
</comment>
<protein>
    <recommendedName>
        <fullName evidence="1">DUF7344 domain-containing protein</fullName>
    </recommendedName>
</protein>
<evidence type="ECO:0000259" key="1">
    <source>
        <dbReference type="Pfam" id="PF24035"/>
    </source>
</evidence>
<organism evidence="2">
    <name type="scientific">Haloferax sp. CBA1149</name>
    <dbReference type="NCBI Taxonomy" id="2650753"/>
    <lineage>
        <taxon>Archaea</taxon>
        <taxon>Methanobacteriati</taxon>
        <taxon>Methanobacteriota</taxon>
        <taxon>Stenosarchaea group</taxon>
        <taxon>Halobacteria</taxon>
        <taxon>Halobacteriales</taxon>
        <taxon>Haloferacaceae</taxon>
        <taxon>Haloferax</taxon>
    </lineage>
</organism>
<sequence>MSTKGSPKSFHVSTDEVFELLGEKRRRDLLTVLCSQTSPVTLFALASELSRCDEDNDGLVDEEIVVMLHHVDLPKLDDADLLTYDNSLQLVMFDSLAAGVGSAVEEIESALRPVRDAI</sequence>
<dbReference type="AlphaFoldDB" id="A0A643K196"/>
<dbReference type="EMBL" id="VZUS01000001">
    <property type="protein sequence ID" value="KAB1187236.1"/>
    <property type="molecule type" value="Genomic_DNA"/>
</dbReference>
<dbReference type="Pfam" id="PF24035">
    <property type="entry name" value="DUF7344"/>
    <property type="match status" value="1"/>
</dbReference>